<evidence type="ECO:0000256" key="1">
    <source>
        <dbReference type="SAM" id="MobiDB-lite"/>
    </source>
</evidence>
<proteinExistence type="predicted"/>
<keyword evidence="2" id="KW-0732">Signal</keyword>
<evidence type="ECO:0000256" key="2">
    <source>
        <dbReference type="SAM" id="SignalP"/>
    </source>
</evidence>
<dbReference type="RefSeq" id="WP_408327743.1">
    <property type="nucleotide sequence ID" value="NZ_JAQQFH010000005.1"/>
</dbReference>
<reference evidence="3 4" key="1">
    <citation type="journal article" date="2024" name="Chem. Sci.">
        <title>Discovery of megapolipeptins by genome mining of a Burkholderiales bacteria collection.</title>
        <authorList>
            <person name="Paulo B.S."/>
            <person name="Recchia M.J.J."/>
            <person name="Lee S."/>
            <person name="Fergusson C.H."/>
            <person name="Romanowski S.B."/>
            <person name="Hernandez A."/>
            <person name="Krull N."/>
            <person name="Liu D.Y."/>
            <person name="Cavanagh H."/>
            <person name="Bos A."/>
            <person name="Gray C.A."/>
            <person name="Murphy B.T."/>
            <person name="Linington R.G."/>
            <person name="Eustaquio A.S."/>
        </authorList>
    </citation>
    <scope>NUCLEOTIDE SEQUENCE [LARGE SCALE GENOMIC DNA]</scope>
    <source>
        <strain evidence="3 4">RL16-012-BIC-B</strain>
    </source>
</reference>
<dbReference type="Proteomes" id="UP001629249">
    <property type="component" value="Unassembled WGS sequence"/>
</dbReference>
<gene>
    <name evidence="3" type="ORF">PQR66_09960</name>
</gene>
<protein>
    <recommendedName>
        <fullName evidence="5">TrbM protein</fullName>
    </recommendedName>
</protein>
<accession>A0ABW8ZMP8</accession>
<feature type="chain" id="PRO_5047424926" description="TrbM protein" evidence="2">
    <location>
        <begin position="29"/>
        <end position="117"/>
    </location>
</feature>
<comment type="caution">
    <text evidence="3">The sequence shown here is derived from an EMBL/GenBank/DDBJ whole genome shotgun (WGS) entry which is preliminary data.</text>
</comment>
<feature type="compositionally biased region" description="Polar residues" evidence="1">
    <location>
        <begin position="83"/>
        <end position="93"/>
    </location>
</feature>
<name>A0ABW8ZMP8_9BURK</name>
<organism evidence="3 4">
    <name type="scientific">Paraburkholderia agricolaris</name>
    <dbReference type="NCBI Taxonomy" id="2152888"/>
    <lineage>
        <taxon>Bacteria</taxon>
        <taxon>Pseudomonadati</taxon>
        <taxon>Pseudomonadota</taxon>
        <taxon>Betaproteobacteria</taxon>
        <taxon>Burkholderiales</taxon>
        <taxon>Burkholderiaceae</taxon>
        <taxon>Paraburkholderia</taxon>
    </lineage>
</organism>
<evidence type="ECO:0000313" key="4">
    <source>
        <dbReference type="Proteomes" id="UP001629249"/>
    </source>
</evidence>
<dbReference type="EMBL" id="JAQQFN010000006">
    <property type="protein sequence ID" value="MFL9883349.1"/>
    <property type="molecule type" value="Genomic_DNA"/>
</dbReference>
<evidence type="ECO:0000313" key="3">
    <source>
        <dbReference type="EMBL" id="MFL9883349.1"/>
    </source>
</evidence>
<sequence>MALIRKISLVLTCTMIGSLASVATVASAQGSPGDQYASMCISQGVTAPAPYGESDLKGNPKLQDYCKCFGDKFAERAMKGAPDTSSPASLKQTVNEEREMRNSCRKKYGLPQLKFRS</sequence>
<keyword evidence="4" id="KW-1185">Reference proteome</keyword>
<feature type="region of interest" description="Disordered" evidence="1">
    <location>
        <begin position="79"/>
        <end position="117"/>
    </location>
</feature>
<feature type="signal peptide" evidence="2">
    <location>
        <begin position="1"/>
        <end position="28"/>
    </location>
</feature>
<evidence type="ECO:0008006" key="5">
    <source>
        <dbReference type="Google" id="ProtNLM"/>
    </source>
</evidence>